<sequence length="86" mass="9812">MVRFIILICYIQKKPIFQTVGFSKDRIGKQFLNCIIIFMIISATLVLNESFGIEIVKLEGDIGDILYGIDTSNIIKLNMDLIKENN</sequence>
<dbReference type="AlphaFoldDB" id="A0A9X3XKY6"/>
<protein>
    <submittedName>
        <fullName evidence="2">Uncharacterized protein</fullName>
    </submittedName>
</protein>
<evidence type="ECO:0000256" key="1">
    <source>
        <dbReference type="SAM" id="Phobius"/>
    </source>
</evidence>
<keyword evidence="1" id="KW-0812">Transmembrane</keyword>
<evidence type="ECO:0000313" key="3">
    <source>
        <dbReference type="Proteomes" id="UP001141183"/>
    </source>
</evidence>
<dbReference type="EMBL" id="JAMRYU010000006">
    <property type="protein sequence ID" value="MDC4239954.1"/>
    <property type="molecule type" value="Genomic_DNA"/>
</dbReference>
<dbReference type="Proteomes" id="UP001141183">
    <property type="component" value="Unassembled WGS sequence"/>
</dbReference>
<evidence type="ECO:0000313" key="2">
    <source>
        <dbReference type="EMBL" id="MDC4239954.1"/>
    </source>
</evidence>
<gene>
    <name evidence="2" type="ORF">NE398_07220</name>
</gene>
<proteinExistence type="predicted"/>
<dbReference type="RefSeq" id="WP_272470193.1">
    <property type="nucleotide sequence ID" value="NZ_JAMRYU010000006.1"/>
</dbReference>
<reference evidence="2" key="1">
    <citation type="submission" date="2022-05" db="EMBL/GenBank/DDBJ databases">
        <title>Draft genome sequence of Clostridium tertium strain CP3 isolated from Peru.</title>
        <authorList>
            <person name="Hurtado R."/>
            <person name="Lima L."/>
            <person name="Sousa T."/>
            <person name="Jaiswal A.K."/>
            <person name="Tiwari S."/>
            <person name="Maturrano L."/>
            <person name="Brenig B."/>
            <person name="Azevedo V."/>
        </authorList>
    </citation>
    <scope>NUCLEOTIDE SEQUENCE</scope>
    <source>
        <strain evidence="2">CP3</strain>
    </source>
</reference>
<keyword evidence="1" id="KW-0472">Membrane</keyword>
<name>A0A9X3XKY6_9CLOT</name>
<organism evidence="2 3">
    <name type="scientific">Clostridium tertium</name>
    <dbReference type="NCBI Taxonomy" id="1559"/>
    <lineage>
        <taxon>Bacteria</taxon>
        <taxon>Bacillati</taxon>
        <taxon>Bacillota</taxon>
        <taxon>Clostridia</taxon>
        <taxon>Eubacteriales</taxon>
        <taxon>Clostridiaceae</taxon>
        <taxon>Clostridium</taxon>
    </lineage>
</organism>
<accession>A0A9X3XKY6</accession>
<keyword evidence="1" id="KW-1133">Transmembrane helix</keyword>
<feature type="transmembrane region" description="Helical" evidence="1">
    <location>
        <begin position="30"/>
        <end position="47"/>
    </location>
</feature>
<comment type="caution">
    <text evidence="2">The sequence shown here is derived from an EMBL/GenBank/DDBJ whole genome shotgun (WGS) entry which is preliminary data.</text>
</comment>
<keyword evidence="3" id="KW-1185">Reference proteome</keyword>